<evidence type="ECO:0000259" key="14">
    <source>
        <dbReference type="PROSITE" id="PS50011"/>
    </source>
</evidence>
<name>A0A1E3K9S8_9TREE</name>
<proteinExistence type="inferred from homology"/>
<dbReference type="PROSITE" id="PS50011">
    <property type="entry name" value="PROTEIN_KINASE_DOM"/>
    <property type="match status" value="1"/>
</dbReference>
<comment type="catalytic activity">
    <reaction evidence="10">
        <text>L-threonyl-[protein] + ATP = O-phospho-L-threonyl-[protein] + ADP + H(+)</text>
        <dbReference type="Rhea" id="RHEA:46608"/>
        <dbReference type="Rhea" id="RHEA-COMP:11060"/>
        <dbReference type="Rhea" id="RHEA-COMP:11605"/>
        <dbReference type="ChEBI" id="CHEBI:15378"/>
        <dbReference type="ChEBI" id="CHEBI:30013"/>
        <dbReference type="ChEBI" id="CHEBI:30616"/>
        <dbReference type="ChEBI" id="CHEBI:61977"/>
        <dbReference type="ChEBI" id="CHEBI:456216"/>
        <dbReference type="EC" id="2.7.11.1"/>
    </reaction>
</comment>
<dbReference type="FunFam" id="3.90.810.10:FF:000012">
    <property type="entry name" value="Non-specific serine/threonine protein kinase"/>
    <property type="match status" value="1"/>
</dbReference>
<dbReference type="Proteomes" id="UP000095149">
    <property type="component" value="Unassembled WGS sequence"/>
</dbReference>
<feature type="compositionally biased region" description="Basic and acidic residues" evidence="13">
    <location>
        <begin position="554"/>
        <end position="564"/>
    </location>
</feature>
<evidence type="ECO:0000256" key="4">
    <source>
        <dbReference type="ARBA" id="ARBA00022490"/>
    </source>
</evidence>
<dbReference type="InterPro" id="IPR011009">
    <property type="entry name" value="Kinase-like_dom_sf"/>
</dbReference>
<dbReference type="SMART" id="SM00220">
    <property type="entry name" value="S_TKc"/>
    <property type="match status" value="1"/>
</dbReference>
<dbReference type="Pfam" id="PF00069">
    <property type="entry name" value="Pkinase"/>
    <property type="match status" value="1"/>
</dbReference>
<feature type="region of interest" description="Disordered" evidence="13">
    <location>
        <begin position="324"/>
        <end position="564"/>
    </location>
</feature>
<dbReference type="GO" id="GO:0106310">
    <property type="term" value="F:protein serine kinase activity"/>
    <property type="evidence" value="ECO:0007669"/>
    <property type="project" value="RHEA"/>
</dbReference>
<sequence length="853" mass="91996">MAENKYQIRHPHQNYTGATPVSPTDPPARTVECHRPARNSAHYPAGTDLALGMGPSSTPSSTSSPRLPSQHAPSSFRSPLDSPQLSTPSGRDSSYTSASSSRGLSYKGSPNPNARFSTGAAGGSNPIPPPRPMRAGTMPLELPSNNVTSWDTIPLPPSKSPSTPYPPGQTPALPSPSVYTPMSANGVNPYSLEKNMEDVKLAGQIGLPMGVAEPRHGGAVAGEKELPREPTNGGRSRSGTGRSSKDKKSMFGFVSDLLNKEAKPPLISKPYDPVHVTHVGFDFQTGKYTGMPPKWQQVLDDNGITQDEQAQNPNGVMAVVQYLKHQDEDEDPEEEIWQKMRHAQAQQQTPGGGQVLVGSGSVTPGGRDMSREPSANGEQHDFTTPRAAPAPPQKPGLQRFQSERGTPLHSPGMPSASRHAPSEITTPARLAPAPGQLPPQQQGQRDLDRSYSQRAPAPNKTKILDRANTTRAQGSSTKSTGGYGGPGLYKSQSQSGHHRLPPASSSGAPPQPSGSSIAAQQAPGGLTRNHTQNAGSSTQRQQPGQGAGAGPTPRRREKDKKENEEVIRQLKMICTPGDPNLVYKNFKKIGQGASGGVYTATNPSNLPVAIKQMNLEKQPKQDLIINEILVMRAAAHPNIVNYLDSYLHQGDLWVVMEYMEGGSLTDVVTAHCMSEQQIAAVSKEVCEGLRHLHSKGVIHRDIKSDNILLSLNGDVKLTDFGFCARIADPNTTKRTTMVGTPYWMAPEVVLRKEYGPNVDIWSLGILAIEMLEGEPPYLTENPVRALYLIATNGTPQIKDWDRLSPLFRDYFKVTLCVDAAKRPTAAQMMKHDFFQVTAPLTSLSAMIRSSKKN</sequence>
<dbReference type="GO" id="GO:0030447">
    <property type="term" value="P:filamentous growth"/>
    <property type="evidence" value="ECO:0007669"/>
    <property type="project" value="UniProtKB-ARBA"/>
</dbReference>
<dbReference type="FunFam" id="1.10.510.10:FF:000011">
    <property type="entry name" value="Non-specific serine/threonine protein kinase"/>
    <property type="match status" value="1"/>
</dbReference>
<feature type="region of interest" description="Disordered" evidence="13">
    <location>
        <begin position="210"/>
        <end position="249"/>
    </location>
</feature>
<dbReference type="InterPro" id="IPR051931">
    <property type="entry name" value="PAK3-like"/>
</dbReference>
<feature type="compositionally biased region" description="Low complexity" evidence="13">
    <location>
        <begin position="89"/>
        <end position="106"/>
    </location>
</feature>
<evidence type="ECO:0000256" key="9">
    <source>
        <dbReference type="ARBA" id="ARBA00022840"/>
    </source>
</evidence>
<feature type="compositionally biased region" description="Low complexity" evidence="13">
    <location>
        <begin position="501"/>
        <end position="525"/>
    </location>
</feature>
<evidence type="ECO:0000256" key="12">
    <source>
        <dbReference type="PROSITE-ProRule" id="PRU10141"/>
    </source>
</evidence>
<dbReference type="Gene3D" id="3.30.200.20">
    <property type="entry name" value="Phosphorylase Kinase, domain 1"/>
    <property type="match status" value="1"/>
</dbReference>
<dbReference type="InterPro" id="IPR036936">
    <property type="entry name" value="CRIB_dom_sf"/>
</dbReference>
<feature type="region of interest" description="Disordered" evidence="13">
    <location>
        <begin position="1"/>
        <end position="180"/>
    </location>
</feature>
<dbReference type="PROSITE" id="PS00108">
    <property type="entry name" value="PROTEIN_KINASE_ST"/>
    <property type="match status" value="1"/>
</dbReference>
<protein>
    <recommendedName>
        <fullName evidence="3">non-specific serine/threonine protein kinase</fullName>
        <ecNumber evidence="3">2.7.11.1</ecNumber>
    </recommendedName>
</protein>
<dbReference type="InterPro" id="IPR000719">
    <property type="entry name" value="Prot_kinase_dom"/>
</dbReference>
<dbReference type="GO" id="GO:0005524">
    <property type="term" value="F:ATP binding"/>
    <property type="evidence" value="ECO:0007669"/>
    <property type="project" value="UniProtKB-UniRule"/>
</dbReference>
<dbReference type="EC" id="2.7.11.1" evidence="3"/>
<evidence type="ECO:0000259" key="15">
    <source>
        <dbReference type="PROSITE" id="PS50108"/>
    </source>
</evidence>
<feature type="compositionally biased region" description="Low complexity" evidence="13">
    <location>
        <begin position="427"/>
        <end position="444"/>
    </location>
</feature>
<dbReference type="PANTHER" id="PTHR45832:SF22">
    <property type="entry name" value="SERINE_THREONINE-PROTEIN KINASE SAMKA-RELATED"/>
    <property type="match status" value="1"/>
</dbReference>
<evidence type="ECO:0000313" key="16">
    <source>
        <dbReference type="EMBL" id="ODO09593.1"/>
    </source>
</evidence>
<keyword evidence="6" id="KW-0808">Transferase</keyword>
<evidence type="ECO:0000256" key="1">
    <source>
        <dbReference type="ARBA" id="ARBA00004496"/>
    </source>
</evidence>
<dbReference type="GO" id="GO:0005737">
    <property type="term" value="C:cytoplasm"/>
    <property type="evidence" value="ECO:0007669"/>
    <property type="project" value="UniProtKB-SubCell"/>
</dbReference>
<organism evidence="16 17">
    <name type="scientific">Cryptococcus amylolentus CBS 6273</name>
    <dbReference type="NCBI Taxonomy" id="1296118"/>
    <lineage>
        <taxon>Eukaryota</taxon>
        <taxon>Fungi</taxon>
        <taxon>Dikarya</taxon>
        <taxon>Basidiomycota</taxon>
        <taxon>Agaricomycotina</taxon>
        <taxon>Tremellomycetes</taxon>
        <taxon>Tremellales</taxon>
        <taxon>Cryptococcaceae</taxon>
        <taxon>Cryptococcus</taxon>
    </lineage>
</organism>
<evidence type="ECO:0000256" key="10">
    <source>
        <dbReference type="ARBA" id="ARBA00047899"/>
    </source>
</evidence>
<keyword evidence="7 12" id="KW-0547">Nucleotide-binding</keyword>
<dbReference type="InterPro" id="IPR017441">
    <property type="entry name" value="Protein_kinase_ATP_BS"/>
</dbReference>
<feature type="domain" description="Protein kinase" evidence="14">
    <location>
        <begin position="583"/>
        <end position="834"/>
    </location>
</feature>
<evidence type="ECO:0000256" key="8">
    <source>
        <dbReference type="ARBA" id="ARBA00022777"/>
    </source>
</evidence>
<evidence type="ECO:0000256" key="2">
    <source>
        <dbReference type="ARBA" id="ARBA00008874"/>
    </source>
</evidence>
<reference evidence="16 17" key="1">
    <citation type="submission" date="2016-06" db="EMBL/GenBank/DDBJ databases">
        <title>Evolution of pathogenesis and genome organization in the Tremellales.</title>
        <authorList>
            <person name="Cuomo C."/>
            <person name="Litvintseva A."/>
            <person name="Heitman J."/>
            <person name="Chen Y."/>
            <person name="Sun S."/>
            <person name="Springer D."/>
            <person name="Dromer F."/>
            <person name="Young S."/>
            <person name="Zeng Q."/>
            <person name="Chapman S."/>
            <person name="Gujja S."/>
            <person name="Saif S."/>
            <person name="Birren B."/>
        </authorList>
    </citation>
    <scope>NUCLEOTIDE SEQUENCE [LARGE SCALE GENOMIC DNA]</scope>
    <source>
        <strain evidence="16 17">CBS 6273</strain>
    </source>
</reference>
<dbReference type="InterPro" id="IPR000095">
    <property type="entry name" value="CRIB_dom"/>
</dbReference>
<dbReference type="OrthoDB" id="248923at2759"/>
<feature type="compositionally biased region" description="Polar residues" evidence="13">
    <location>
        <begin position="528"/>
        <end position="537"/>
    </location>
</feature>
<comment type="subcellular location">
    <subcellularLocation>
        <location evidence="1">Cytoplasm</location>
    </subcellularLocation>
</comment>
<feature type="compositionally biased region" description="Low complexity" evidence="13">
    <location>
        <begin position="233"/>
        <end position="242"/>
    </location>
</feature>
<dbReference type="SMART" id="SM00285">
    <property type="entry name" value="PBD"/>
    <property type="match status" value="1"/>
</dbReference>
<feature type="binding site" evidence="12">
    <location>
        <position position="611"/>
    </location>
    <ligand>
        <name>ATP</name>
        <dbReference type="ChEBI" id="CHEBI:30616"/>
    </ligand>
</feature>
<gene>
    <name evidence="16" type="ORF">I350_03200</name>
</gene>
<evidence type="ECO:0000256" key="6">
    <source>
        <dbReference type="ARBA" id="ARBA00022679"/>
    </source>
</evidence>
<dbReference type="Pfam" id="PF00786">
    <property type="entry name" value="PBD"/>
    <property type="match status" value="1"/>
</dbReference>
<evidence type="ECO:0000256" key="5">
    <source>
        <dbReference type="ARBA" id="ARBA00022527"/>
    </source>
</evidence>
<dbReference type="EMBL" id="MEKH01000004">
    <property type="protein sequence ID" value="ODO09593.1"/>
    <property type="molecule type" value="Genomic_DNA"/>
</dbReference>
<evidence type="ECO:0000256" key="7">
    <source>
        <dbReference type="ARBA" id="ARBA00022741"/>
    </source>
</evidence>
<feature type="compositionally biased region" description="Polar residues" evidence="13">
    <location>
        <begin position="71"/>
        <end position="88"/>
    </location>
</feature>
<evidence type="ECO:0000256" key="3">
    <source>
        <dbReference type="ARBA" id="ARBA00012513"/>
    </source>
</evidence>
<keyword evidence="4" id="KW-0963">Cytoplasm</keyword>
<dbReference type="CDD" id="cd01093">
    <property type="entry name" value="CRIB_PAK_like"/>
    <property type="match status" value="1"/>
</dbReference>
<dbReference type="GO" id="GO:0004674">
    <property type="term" value="F:protein serine/threonine kinase activity"/>
    <property type="evidence" value="ECO:0007669"/>
    <property type="project" value="UniProtKB-KW"/>
</dbReference>
<comment type="similarity">
    <text evidence="2">Belongs to the protein kinase superfamily. STE Ser/Thr protein kinase family. STE20 subfamily.</text>
</comment>
<dbReference type="FunFam" id="3.30.200.20:FF:000385">
    <property type="entry name" value="Non-specific serine/threonine protein kinase"/>
    <property type="match status" value="1"/>
</dbReference>
<keyword evidence="5" id="KW-0723">Serine/threonine-protein kinase</keyword>
<feature type="compositionally biased region" description="Low complexity" evidence="13">
    <location>
        <begin position="55"/>
        <end position="69"/>
    </location>
</feature>
<accession>A0A1E3K9S8</accession>
<keyword evidence="9 12" id="KW-0067">ATP-binding</keyword>
<dbReference type="AlphaFoldDB" id="A0A1E3K9S8"/>
<evidence type="ECO:0000313" key="17">
    <source>
        <dbReference type="Proteomes" id="UP000095149"/>
    </source>
</evidence>
<feature type="compositionally biased region" description="Pro residues" evidence="13">
    <location>
        <begin position="154"/>
        <end position="169"/>
    </location>
</feature>
<comment type="caution">
    <text evidence="16">The sequence shown here is derived from an EMBL/GenBank/DDBJ whole genome shotgun (WGS) entry which is preliminary data.</text>
</comment>
<dbReference type="InterPro" id="IPR008271">
    <property type="entry name" value="Ser/Thr_kinase_AS"/>
</dbReference>
<feature type="domain" description="CRIB" evidence="15">
    <location>
        <begin position="267"/>
        <end position="280"/>
    </location>
</feature>
<keyword evidence="8" id="KW-0418">Kinase</keyword>
<dbReference type="PROSITE" id="PS50108">
    <property type="entry name" value="CRIB"/>
    <property type="match status" value="1"/>
</dbReference>
<dbReference type="PROSITE" id="PS00107">
    <property type="entry name" value="PROTEIN_KINASE_ATP"/>
    <property type="match status" value="1"/>
</dbReference>
<dbReference type="CDD" id="cd06614">
    <property type="entry name" value="STKc_PAK"/>
    <property type="match status" value="1"/>
</dbReference>
<feature type="compositionally biased region" description="Polar residues" evidence="13">
    <location>
        <begin position="13"/>
        <end position="22"/>
    </location>
</feature>
<dbReference type="PANTHER" id="PTHR45832">
    <property type="entry name" value="SERINE/THREONINE-PROTEIN KINASE SAMKA-RELATED-RELATED"/>
    <property type="match status" value="1"/>
</dbReference>
<evidence type="ECO:0000256" key="13">
    <source>
        <dbReference type="SAM" id="MobiDB-lite"/>
    </source>
</evidence>
<dbReference type="Gene3D" id="1.10.510.10">
    <property type="entry name" value="Transferase(Phosphotransferase) domain 1"/>
    <property type="match status" value="1"/>
</dbReference>
<comment type="catalytic activity">
    <reaction evidence="11">
        <text>L-seryl-[protein] + ATP = O-phospho-L-seryl-[protein] + ADP + H(+)</text>
        <dbReference type="Rhea" id="RHEA:17989"/>
        <dbReference type="Rhea" id="RHEA-COMP:9863"/>
        <dbReference type="Rhea" id="RHEA-COMP:11604"/>
        <dbReference type="ChEBI" id="CHEBI:15378"/>
        <dbReference type="ChEBI" id="CHEBI:29999"/>
        <dbReference type="ChEBI" id="CHEBI:30616"/>
        <dbReference type="ChEBI" id="CHEBI:83421"/>
        <dbReference type="ChEBI" id="CHEBI:456216"/>
        <dbReference type="EC" id="2.7.11.1"/>
    </reaction>
</comment>
<dbReference type="SUPFAM" id="SSF56112">
    <property type="entry name" value="Protein kinase-like (PK-like)"/>
    <property type="match status" value="1"/>
</dbReference>
<evidence type="ECO:0000256" key="11">
    <source>
        <dbReference type="ARBA" id="ARBA00048679"/>
    </source>
</evidence>
<dbReference type="Gene3D" id="3.90.810.10">
    <property type="entry name" value="CRIB domain"/>
    <property type="match status" value="1"/>
</dbReference>
<dbReference type="InterPro" id="IPR033923">
    <property type="entry name" value="PAK_BD"/>
</dbReference>